<dbReference type="Proteomes" id="UP000694521">
    <property type="component" value="Unplaced"/>
</dbReference>
<reference evidence="2" key="1">
    <citation type="submission" date="2025-08" db="UniProtKB">
        <authorList>
            <consortium name="Ensembl"/>
        </authorList>
    </citation>
    <scope>IDENTIFICATION</scope>
</reference>
<evidence type="ECO:0000256" key="1">
    <source>
        <dbReference type="SAM" id="MobiDB-lite"/>
    </source>
</evidence>
<evidence type="ECO:0000313" key="3">
    <source>
        <dbReference type="Proteomes" id="UP000694521"/>
    </source>
</evidence>
<dbReference type="AlphaFoldDB" id="A0A8B9EN22"/>
<accession>A0A8B9EN22</accession>
<feature type="region of interest" description="Disordered" evidence="1">
    <location>
        <begin position="1"/>
        <end position="37"/>
    </location>
</feature>
<reference evidence="2" key="2">
    <citation type="submission" date="2025-09" db="UniProtKB">
        <authorList>
            <consortium name="Ensembl"/>
        </authorList>
    </citation>
    <scope>IDENTIFICATION</scope>
</reference>
<dbReference type="Ensembl" id="ENSACDT00005029316.1">
    <property type="protein sequence ID" value="ENSACDP00005024529.1"/>
    <property type="gene ID" value="ENSACDG00005017783.1"/>
</dbReference>
<organism evidence="2 3">
    <name type="scientific">Anser cygnoides</name>
    <name type="common">Swan goose</name>
    <dbReference type="NCBI Taxonomy" id="8845"/>
    <lineage>
        <taxon>Eukaryota</taxon>
        <taxon>Metazoa</taxon>
        <taxon>Chordata</taxon>
        <taxon>Craniata</taxon>
        <taxon>Vertebrata</taxon>
        <taxon>Euteleostomi</taxon>
        <taxon>Archelosauria</taxon>
        <taxon>Archosauria</taxon>
        <taxon>Dinosauria</taxon>
        <taxon>Saurischia</taxon>
        <taxon>Theropoda</taxon>
        <taxon>Coelurosauria</taxon>
        <taxon>Aves</taxon>
        <taxon>Neognathae</taxon>
        <taxon>Galloanserae</taxon>
        <taxon>Anseriformes</taxon>
        <taxon>Anatidae</taxon>
        <taxon>Anserinae</taxon>
        <taxon>Anser</taxon>
    </lineage>
</organism>
<keyword evidence="3" id="KW-1185">Reference proteome</keyword>
<proteinExistence type="predicted"/>
<sequence>SASHASERSAPRSRSASGAAPAAGPGSSAASAGGGSPGTKTVLVKLRYQRSALRAKVCGCTVYLGRCSFPYSRSFSSIEAASCTCRWKCSRRRRRAALLLAVCEALREERRRADFWASPRPSAGRCPARHRTVCESTACTRLTRGSREVGSSTSLGFSSSLSQCISTLPVKTFFLMPKLNLPCCNLRTFSLVLLPVALEMRQTPILLQSPFR</sequence>
<protein>
    <submittedName>
        <fullName evidence="2">Uncharacterized protein</fullName>
    </submittedName>
</protein>
<name>A0A8B9EN22_ANSCY</name>
<feature type="compositionally biased region" description="Low complexity" evidence="1">
    <location>
        <begin position="12"/>
        <end position="31"/>
    </location>
</feature>
<feature type="compositionally biased region" description="Basic and acidic residues" evidence="1">
    <location>
        <begin position="1"/>
        <end position="10"/>
    </location>
</feature>
<evidence type="ECO:0000313" key="2">
    <source>
        <dbReference type="Ensembl" id="ENSACDP00005024529.1"/>
    </source>
</evidence>